<evidence type="ECO:0000313" key="2">
    <source>
        <dbReference type="Proteomes" id="UP000007819"/>
    </source>
</evidence>
<name>A0A8R2B493_ACYPI</name>
<accession>A0A8R2B493</accession>
<protein>
    <submittedName>
        <fullName evidence="1">Uncharacterized protein</fullName>
    </submittedName>
</protein>
<dbReference type="RefSeq" id="XP_008181027.2">
    <property type="nucleotide sequence ID" value="XM_008182805.2"/>
</dbReference>
<organism evidence="1 2">
    <name type="scientific">Acyrthosiphon pisum</name>
    <name type="common">Pea aphid</name>
    <dbReference type="NCBI Taxonomy" id="7029"/>
    <lineage>
        <taxon>Eukaryota</taxon>
        <taxon>Metazoa</taxon>
        <taxon>Ecdysozoa</taxon>
        <taxon>Arthropoda</taxon>
        <taxon>Hexapoda</taxon>
        <taxon>Insecta</taxon>
        <taxon>Pterygota</taxon>
        <taxon>Neoptera</taxon>
        <taxon>Paraneoptera</taxon>
        <taxon>Hemiptera</taxon>
        <taxon>Sternorrhyncha</taxon>
        <taxon>Aphidomorpha</taxon>
        <taxon>Aphidoidea</taxon>
        <taxon>Aphididae</taxon>
        <taxon>Macrosiphini</taxon>
        <taxon>Acyrthosiphon</taxon>
    </lineage>
</organism>
<dbReference type="EnsemblMetazoa" id="XM_008182805.2">
    <property type="protein sequence ID" value="XP_008181027.2"/>
    <property type="gene ID" value="LOC103308777"/>
</dbReference>
<dbReference type="SUPFAM" id="SSF56672">
    <property type="entry name" value="DNA/RNA polymerases"/>
    <property type="match status" value="1"/>
</dbReference>
<dbReference type="InterPro" id="IPR043502">
    <property type="entry name" value="DNA/RNA_pol_sf"/>
</dbReference>
<sequence>MYRQVLMSPDDSELQRILYRASPDQPLKHYKLKTVTYGTKSASFLATRCLVQLADECDDPQIKRVIGQDFYVDDLISGAQSELKCFEIYNQLQARLGKAGFALRKWCSNSTALLERIPNAHDDPNFMVALSENDVISTLGLMWQPTTDSFRFTLKEWSPPASMTKRSLLSDINSVYDPIGLISPVLIKGKIFIQQLWSLKMSWDQVLSEDLQSRWSNFYSNLQSLAFLSIPRKAVCDQNAPIQIHGFSDASQEAFGACVYLRSIDSTGCIQVTLFTSKSRVAPIHPTTIPRLELCGALLLAELVNDVKTELKLLGIQVDISSTYLWSDSTIVIAWIKSQSLFQAYVANRLSRICDVSEPEQWYHVSTQDNPADLITRGAEAKPFSRCALWWNGPEWLCLSPSHWPSTPPLPSNMPEVRTIKLALAAMTIDVDMWISKRYSSWVTLLRITALVQRFLYNCRSSLSNTE</sequence>
<dbReference type="AlphaFoldDB" id="A0A8R2B493"/>
<dbReference type="GeneID" id="103308777"/>
<reference evidence="1" key="2">
    <citation type="submission" date="2022-06" db="UniProtKB">
        <authorList>
            <consortium name="EnsemblMetazoa"/>
        </authorList>
    </citation>
    <scope>IDENTIFICATION</scope>
</reference>
<keyword evidence="2" id="KW-1185">Reference proteome</keyword>
<dbReference type="Proteomes" id="UP000007819">
    <property type="component" value="Unassembled WGS sequence"/>
</dbReference>
<dbReference type="InterPro" id="IPR008042">
    <property type="entry name" value="Retrotrans_Pao"/>
</dbReference>
<dbReference type="OrthoDB" id="8194697at2759"/>
<evidence type="ECO:0000313" key="1">
    <source>
        <dbReference type="EnsemblMetazoa" id="XP_008181027.2"/>
    </source>
</evidence>
<reference evidence="2" key="1">
    <citation type="submission" date="2010-06" db="EMBL/GenBank/DDBJ databases">
        <authorList>
            <person name="Jiang H."/>
            <person name="Abraham K."/>
            <person name="Ali S."/>
            <person name="Alsbrooks S.L."/>
            <person name="Anim B.N."/>
            <person name="Anosike U.S."/>
            <person name="Attaway T."/>
            <person name="Bandaranaike D.P."/>
            <person name="Battles P.K."/>
            <person name="Bell S.N."/>
            <person name="Bell A.V."/>
            <person name="Beltran B."/>
            <person name="Bickham C."/>
            <person name="Bustamante Y."/>
            <person name="Caleb T."/>
            <person name="Canada A."/>
            <person name="Cardenas V."/>
            <person name="Carter K."/>
            <person name="Chacko J."/>
            <person name="Chandrabose M.N."/>
            <person name="Chavez D."/>
            <person name="Chavez A."/>
            <person name="Chen L."/>
            <person name="Chu H.-S."/>
            <person name="Claassen K.J."/>
            <person name="Cockrell R."/>
            <person name="Collins M."/>
            <person name="Cooper J.A."/>
            <person name="Cree A."/>
            <person name="Curry S.M."/>
            <person name="Da Y."/>
            <person name="Dao M.D."/>
            <person name="Das B."/>
            <person name="Davila M.-L."/>
            <person name="Davy-Carroll L."/>
            <person name="Denson S."/>
            <person name="Dinh H."/>
            <person name="Ebong V.E."/>
            <person name="Edwards J.R."/>
            <person name="Egan A."/>
            <person name="El-Daye J."/>
            <person name="Escobedo L."/>
            <person name="Fernandez S."/>
            <person name="Fernando P.R."/>
            <person name="Flagg N."/>
            <person name="Forbes L.D."/>
            <person name="Fowler R.G."/>
            <person name="Fu Q."/>
            <person name="Gabisi R.A."/>
            <person name="Ganer J."/>
            <person name="Garbino Pronczuk A."/>
            <person name="Garcia R.M."/>
            <person name="Garner T."/>
            <person name="Garrett T.E."/>
            <person name="Gonzalez D.A."/>
            <person name="Hamid H."/>
            <person name="Hawkins E.S."/>
            <person name="Hirani K."/>
            <person name="Hogues M.E."/>
            <person name="Hollins B."/>
            <person name="Hsiao C.-H."/>
            <person name="Jabil R."/>
            <person name="James M.L."/>
            <person name="Jhangiani S.N."/>
            <person name="Johnson B."/>
            <person name="Johnson Q."/>
            <person name="Joshi V."/>
            <person name="Kalu J.B."/>
            <person name="Kam C."/>
            <person name="Kashfia A."/>
            <person name="Keebler J."/>
            <person name="Kisamo H."/>
            <person name="Kovar C.L."/>
            <person name="Lago L.A."/>
            <person name="Lai C.-Y."/>
            <person name="Laidlaw J."/>
            <person name="Lara F."/>
            <person name="Le T.-K."/>
            <person name="Lee S.L."/>
            <person name="Legall F.H."/>
            <person name="Lemon S.J."/>
            <person name="Lewis L.R."/>
            <person name="Li B."/>
            <person name="Liu Y."/>
            <person name="Liu Y.-S."/>
            <person name="Lopez J."/>
            <person name="Lozado R.J."/>
            <person name="Lu J."/>
            <person name="Madu R.C."/>
            <person name="Maheshwari M."/>
            <person name="Maheshwari R."/>
            <person name="Malloy K."/>
            <person name="Martinez E."/>
            <person name="Mathew T."/>
            <person name="Mercado I.C."/>
            <person name="Mercado C."/>
            <person name="Meyer B."/>
            <person name="Montgomery K."/>
            <person name="Morgan M.B."/>
            <person name="Munidasa M."/>
            <person name="Nazareth L.V."/>
            <person name="Nelson J."/>
            <person name="Ng B.M."/>
            <person name="Nguyen N.B."/>
            <person name="Nguyen P.Q."/>
            <person name="Nguyen T."/>
            <person name="Obregon M."/>
            <person name="Okwuonu G.O."/>
            <person name="Onwere C.G."/>
            <person name="Orozco G."/>
            <person name="Parra A."/>
            <person name="Patel S."/>
            <person name="Patil S."/>
            <person name="Perez A."/>
            <person name="Perez Y."/>
            <person name="Pham C."/>
            <person name="Primus E.L."/>
            <person name="Pu L.-L."/>
            <person name="Puazo M."/>
            <person name="Qin X."/>
            <person name="Quiroz J.B."/>
            <person name="Reese J."/>
            <person name="Richards S."/>
            <person name="Rives C.M."/>
            <person name="Robberts R."/>
            <person name="Ruiz S.J."/>
            <person name="Ruiz M.J."/>
            <person name="Santibanez J."/>
            <person name="Schneider B.W."/>
            <person name="Sisson I."/>
            <person name="Smith M."/>
            <person name="Sodergren E."/>
            <person name="Song X.-Z."/>
            <person name="Song B.B."/>
            <person name="Summersgill H."/>
            <person name="Thelus R."/>
            <person name="Thornton R.D."/>
            <person name="Trejos Z.Y."/>
            <person name="Usmani K."/>
            <person name="Vattathil S."/>
            <person name="Villasana D."/>
            <person name="Walker D.L."/>
            <person name="Wang S."/>
            <person name="Wang K."/>
            <person name="White C.S."/>
            <person name="Williams A.C."/>
            <person name="Williamson J."/>
            <person name="Wilson K."/>
            <person name="Woghiren I.O."/>
            <person name="Woodworth J.R."/>
            <person name="Worley K.C."/>
            <person name="Wright R.A."/>
            <person name="Wu W."/>
            <person name="Young L."/>
            <person name="Zhang L."/>
            <person name="Zhang J."/>
            <person name="Zhu Y."/>
            <person name="Muzny D.M."/>
            <person name="Weinstock G."/>
            <person name="Gibbs R.A."/>
        </authorList>
    </citation>
    <scope>NUCLEOTIDE SEQUENCE [LARGE SCALE GENOMIC DNA]</scope>
    <source>
        <strain evidence="2">LSR1</strain>
    </source>
</reference>
<dbReference type="Pfam" id="PF05380">
    <property type="entry name" value="Peptidase_A17"/>
    <property type="match status" value="1"/>
</dbReference>
<proteinExistence type="predicted"/>
<dbReference type="GO" id="GO:0071897">
    <property type="term" value="P:DNA biosynthetic process"/>
    <property type="evidence" value="ECO:0007669"/>
    <property type="project" value="UniProtKB-ARBA"/>
</dbReference>
<dbReference type="KEGG" id="api:103308777"/>
<dbReference type="PANTHER" id="PTHR47331">
    <property type="entry name" value="PHD-TYPE DOMAIN-CONTAINING PROTEIN"/>
    <property type="match status" value="1"/>
</dbReference>
<dbReference type="PANTHER" id="PTHR47331:SF4">
    <property type="entry name" value="PEPTIDASE S1 DOMAIN-CONTAINING PROTEIN"/>
    <property type="match status" value="1"/>
</dbReference>